<sequence>GRHFQSNPLRESQSRLLISTLSWSERDSATDKDGGQYEGFLT</sequence>
<accession>Q4RDC0</accession>
<proteinExistence type="predicted"/>
<reference evidence="1" key="2">
    <citation type="submission" date="2004-02" db="EMBL/GenBank/DDBJ databases">
        <authorList>
            <consortium name="Genoscope"/>
            <consortium name="Whitehead Institute Centre for Genome Research"/>
        </authorList>
    </citation>
    <scope>NUCLEOTIDE SEQUENCE</scope>
</reference>
<reference evidence="1" key="1">
    <citation type="journal article" date="2004" name="Nature">
        <title>Genome duplication in the teleost fish Tetraodon nigroviridis reveals the early vertebrate proto-karyotype.</title>
        <authorList>
            <person name="Jaillon O."/>
            <person name="Aury J.-M."/>
            <person name="Brunet F."/>
            <person name="Petit J.-L."/>
            <person name="Stange-Thomann N."/>
            <person name="Mauceli E."/>
            <person name="Bouneau L."/>
            <person name="Fischer C."/>
            <person name="Ozouf-Costaz C."/>
            <person name="Bernot A."/>
            <person name="Nicaud S."/>
            <person name="Jaffe D."/>
            <person name="Fisher S."/>
            <person name="Lutfalla G."/>
            <person name="Dossat C."/>
            <person name="Segurens B."/>
            <person name="Dasilva C."/>
            <person name="Salanoubat M."/>
            <person name="Levy M."/>
            <person name="Boudet N."/>
            <person name="Castellano S."/>
            <person name="Anthouard V."/>
            <person name="Jubin C."/>
            <person name="Castelli V."/>
            <person name="Katinka M."/>
            <person name="Vacherie B."/>
            <person name="Biemont C."/>
            <person name="Skalli Z."/>
            <person name="Cattolico L."/>
            <person name="Poulain J."/>
            <person name="De Berardinis V."/>
            <person name="Cruaud C."/>
            <person name="Duprat S."/>
            <person name="Brottier P."/>
            <person name="Coutanceau J.-P."/>
            <person name="Gouzy J."/>
            <person name="Parra G."/>
            <person name="Lardier G."/>
            <person name="Chapple C."/>
            <person name="McKernan K.J."/>
            <person name="McEwan P."/>
            <person name="Bosak S."/>
            <person name="Kellis M."/>
            <person name="Volff J.-N."/>
            <person name="Guigo R."/>
            <person name="Zody M.C."/>
            <person name="Mesirov J."/>
            <person name="Lindblad-Toh K."/>
            <person name="Birren B."/>
            <person name="Nusbaum C."/>
            <person name="Kahn D."/>
            <person name="Robinson-Rechavi M."/>
            <person name="Laudet V."/>
            <person name="Schachter V."/>
            <person name="Quetier F."/>
            <person name="Saurin W."/>
            <person name="Scarpelli C."/>
            <person name="Wincker P."/>
            <person name="Lander E.S."/>
            <person name="Weissenbach J."/>
            <person name="Roest Crollius H."/>
        </authorList>
    </citation>
    <scope>NUCLEOTIDE SEQUENCE [LARGE SCALE GENOMIC DNA]</scope>
</reference>
<dbReference type="KEGG" id="tng:GSTEN00036623G001"/>
<dbReference type="EMBL" id="CAAE01016907">
    <property type="protein sequence ID" value="CAG13612.1"/>
    <property type="molecule type" value="Genomic_DNA"/>
</dbReference>
<gene>
    <name evidence="1" type="ORF">GSTENG00036623001</name>
</gene>
<protein>
    <submittedName>
        <fullName evidence="1">(spotted green pufferfish) hypothetical protein</fullName>
    </submittedName>
</protein>
<name>Q4RDC0_TETNG</name>
<comment type="caution">
    <text evidence="1">The sequence shown here is derived from an EMBL/GenBank/DDBJ whole genome shotgun (WGS) entry which is preliminary data.</text>
</comment>
<evidence type="ECO:0000313" key="1">
    <source>
        <dbReference type="EMBL" id="CAG13612.1"/>
    </source>
</evidence>
<feature type="non-terminal residue" evidence="1">
    <location>
        <position position="1"/>
    </location>
</feature>
<organism evidence="1">
    <name type="scientific">Tetraodon nigroviridis</name>
    <name type="common">Spotted green pufferfish</name>
    <name type="synonym">Chelonodon nigroviridis</name>
    <dbReference type="NCBI Taxonomy" id="99883"/>
    <lineage>
        <taxon>Eukaryota</taxon>
        <taxon>Metazoa</taxon>
        <taxon>Chordata</taxon>
        <taxon>Craniata</taxon>
        <taxon>Vertebrata</taxon>
        <taxon>Euteleostomi</taxon>
        <taxon>Actinopterygii</taxon>
        <taxon>Neopterygii</taxon>
        <taxon>Teleostei</taxon>
        <taxon>Neoteleostei</taxon>
        <taxon>Acanthomorphata</taxon>
        <taxon>Eupercaria</taxon>
        <taxon>Tetraodontiformes</taxon>
        <taxon>Tetradontoidea</taxon>
        <taxon>Tetraodontidae</taxon>
        <taxon>Tetraodon</taxon>
    </lineage>
</organism>
<dbReference type="AlphaFoldDB" id="Q4RDC0"/>